<accession>A0A6A5FKU2</accession>
<evidence type="ECO:0000256" key="1">
    <source>
        <dbReference type="SAM" id="MobiDB-lite"/>
    </source>
</evidence>
<dbReference type="EMBL" id="VHII01000004">
    <property type="protein sequence ID" value="KAF1392165.1"/>
    <property type="molecule type" value="Genomic_DNA"/>
</dbReference>
<feature type="compositionally biased region" description="Basic and acidic residues" evidence="1">
    <location>
        <begin position="88"/>
        <end position="99"/>
    </location>
</feature>
<dbReference type="InterPro" id="IPR025398">
    <property type="entry name" value="DUF4371"/>
</dbReference>
<evidence type="ECO:0000313" key="3">
    <source>
        <dbReference type="EMBL" id="KAF1392165.1"/>
    </source>
</evidence>
<feature type="domain" description="TTF-type" evidence="2">
    <location>
        <begin position="164"/>
        <end position="253"/>
    </location>
</feature>
<comment type="caution">
    <text evidence="3">The sequence shown here is derived from an EMBL/GenBank/DDBJ whole genome shotgun (WGS) entry which is preliminary data.</text>
</comment>
<dbReference type="AlphaFoldDB" id="A0A6A5FKU2"/>
<dbReference type="Proteomes" id="UP000465112">
    <property type="component" value="Chromosome 4"/>
</dbReference>
<keyword evidence="4" id="KW-1185">Reference proteome</keyword>
<dbReference type="SMART" id="SM00597">
    <property type="entry name" value="ZnF_TTF"/>
    <property type="match status" value="1"/>
</dbReference>
<evidence type="ECO:0000259" key="2">
    <source>
        <dbReference type="SMART" id="SM00597"/>
    </source>
</evidence>
<sequence length="847" mass="96191">MSGRTFESGAQKRKKRIKKELREKEILKSTPKLTGFFKPAANAEDGPSTGGRSLSHTPEGAEAEEAAQVDVAGEEQGTACRNGGEDEGGAHEPQREDRAANQLGGDESDDAYNSDPGRWGNNIDTKVRAYWARMGPESCQNKDADVSASERRYKQQRRFFSKMLFKRKLSNGECVSREWLCYSPSAGSVFCFACKIFGENKEKSAFVSGGYFDWKHANDRIAEHESCDIHRKAMIAYINQAADSGTVDSELKKQFSEECEYWTQVLQRVVTVVKFLAERGLAFRGDSHRFGDTDNGNYLGCMELISQFDPFLKAHIEKYGNAGRGTPSYLSLNVCEEFIQLMGQKVLEEVISRVKLAKYFAISVDSTPDNTHVDQLTFILRYVSPEGCIEERFVKFLPIESHTGEALFNSVISVLEEMGIDINNCRGQCYDNANNMSGAYKGVQARIKQISSLAQWVPCAAHTLDLVGVNTVNCCEETEQFFSFVQALFNFSSKTTSRWQLIRAGLQPNDNKRIDTLKSLSDTRWSAHAVATKALCQNYAGIQQSLLNIADDEHQNLSTREEARALHKKMNKLEIALMCNMWNAILQRFQGVSTALQAVELDLCNAVDQLREYVAGLRDQFDSFETAARNMSPIVSHEYKADTQRKKKRKRHADESSEPECELSGRKRFCTSVYIYIIDRLVSELDRRYQSYKEVCENFEFLNGLHLISPQDLRSAALSLQRKYNSDLEEDFVEEVVQFREFVQGENVSSSSAVELLKFLRRRKLHTVFPNTDIALRLFMTMPVTNASGERSFSKLGLVKNRLRSSMQQDRVSHLTLMSIEHDILRDLDFKDIIRTFSSKKTRRKHF</sequence>
<protein>
    <recommendedName>
        <fullName evidence="2">TTF-type domain-containing protein</fullName>
    </recommendedName>
</protein>
<reference evidence="3 4" key="1">
    <citation type="submission" date="2019-06" db="EMBL/GenBank/DDBJ databases">
        <title>A chromosome-scale genome assembly of the European perch, Perca fluviatilis.</title>
        <authorList>
            <person name="Roques C."/>
            <person name="Zahm M."/>
            <person name="Cabau C."/>
            <person name="Klopp C."/>
            <person name="Bouchez O."/>
            <person name="Donnadieu C."/>
            <person name="Kuhl H."/>
            <person name="Gislard M."/>
            <person name="Guendouz S."/>
            <person name="Journot L."/>
            <person name="Haffray P."/>
            <person name="Bestin A."/>
            <person name="Morvezen R."/>
            <person name="Feron R."/>
            <person name="Wen M."/>
            <person name="Jouanno E."/>
            <person name="Herpin A."/>
            <person name="Schartl M."/>
            <person name="Postlethwait J."/>
            <person name="Schaerlinger B."/>
            <person name="Chardard D."/>
            <person name="Lecocq T."/>
            <person name="Poncet C."/>
            <person name="Jaffrelo L."/>
            <person name="Lampietro C."/>
            <person name="Guiguen Y."/>
        </authorList>
    </citation>
    <scope>NUCLEOTIDE SEQUENCE [LARGE SCALE GENOMIC DNA]</scope>
    <source>
        <tissue evidence="3">Blood</tissue>
    </source>
</reference>
<proteinExistence type="predicted"/>
<dbReference type="SUPFAM" id="SSF53098">
    <property type="entry name" value="Ribonuclease H-like"/>
    <property type="match status" value="1"/>
</dbReference>
<dbReference type="PANTHER" id="PTHR45749:SF23">
    <property type="entry name" value="ZINC FINGER MYM-TYPE PROTEIN 1-LIKE"/>
    <property type="match status" value="1"/>
</dbReference>
<dbReference type="Pfam" id="PF14291">
    <property type="entry name" value="DUF4371"/>
    <property type="match status" value="1"/>
</dbReference>
<gene>
    <name evidence="3" type="ORF">PFLUV_G00049730</name>
</gene>
<dbReference type="GO" id="GO:0046983">
    <property type="term" value="F:protein dimerization activity"/>
    <property type="evidence" value="ECO:0007669"/>
    <property type="project" value="InterPro"/>
</dbReference>
<evidence type="ECO:0000313" key="4">
    <source>
        <dbReference type="Proteomes" id="UP000465112"/>
    </source>
</evidence>
<dbReference type="InterPro" id="IPR008906">
    <property type="entry name" value="HATC_C_dom"/>
</dbReference>
<dbReference type="PANTHER" id="PTHR45749">
    <property type="match status" value="1"/>
</dbReference>
<dbReference type="InterPro" id="IPR012337">
    <property type="entry name" value="RNaseH-like_sf"/>
</dbReference>
<dbReference type="InterPro" id="IPR006580">
    <property type="entry name" value="Znf_TTF"/>
</dbReference>
<dbReference type="Pfam" id="PF05699">
    <property type="entry name" value="Dimer_Tnp_hAT"/>
    <property type="match status" value="1"/>
</dbReference>
<feature type="region of interest" description="Disordered" evidence="1">
    <location>
        <begin position="1"/>
        <end position="120"/>
    </location>
</feature>
<organism evidence="3 4">
    <name type="scientific">Perca fluviatilis</name>
    <name type="common">European perch</name>
    <dbReference type="NCBI Taxonomy" id="8168"/>
    <lineage>
        <taxon>Eukaryota</taxon>
        <taxon>Metazoa</taxon>
        <taxon>Chordata</taxon>
        <taxon>Craniata</taxon>
        <taxon>Vertebrata</taxon>
        <taxon>Euteleostomi</taxon>
        <taxon>Actinopterygii</taxon>
        <taxon>Neopterygii</taxon>
        <taxon>Teleostei</taxon>
        <taxon>Neoteleostei</taxon>
        <taxon>Acanthomorphata</taxon>
        <taxon>Eupercaria</taxon>
        <taxon>Perciformes</taxon>
        <taxon>Percoidei</taxon>
        <taxon>Percidae</taxon>
        <taxon>Percinae</taxon>
        <taxon>Perca</taxon>
    </lineage>
</organism>
<name>A0A6A5FKU2_PERFL</name>
<feature type="region of interest" description="Disordered" evidence="1">
    <location>
        <begin position="635"/>
        <end position="659"/>
    </location>
</feature>